<dbReference type="PANTHER" id="PTHR47331:SF2">
    <property type="match status" value="1"/>
</dbReference>
<evidence type="ECO:0000313" key="2">
    <source>
        <dbReference type="Proteomes" id="UP000886998"/>
    </source>
</evidence>
<proteinExistence type="predicted"/>
<accession>A0A8X6WN18</accession>
<name>A0A8X6WN18_9ARAC</name>
<gene>
    <name evidence="1" type="ORF">TNIN_295141</name>
</gene>
<dbReference type="OrthoDB" id="6769745at2759"/>
<evidence type="ECO:0000313" key="1">
    <source>
        <dbReference type="EMBL" id="GFY38000.1"/>
    </source>
</evidence>
<comment type="caution">
    <text evidence="1">The sequence shown here is derived from an EMBL/GenBank/DDBJ whole genome shotgun (WGS) entry which is preliminary data.</text>
</comment>
<organism evidence="1 2">
    <name type="scientific">Trichonephila inaurata madagascariensis</name>
    <dbReference type="NCBI Taxonomy" id="2747483"/>
    <lineage>
        <taxon>Eukaryota</taxon>
        <taxon>Metazoa</taxon>
        <taxon>Ecdysozoa</taxon>
        <taxon>Arthropoda</taxon>
        <taxon>Chelicerata</taxon>
        <taxon>Arachnida</taxon>
        <taxon>Araneae</taxon>
        <taxon>Araneomorphae</taxon>
        <taxon>Entelegynae</taxon>
        <taxon>Araneoidea</taxon>
        <taxon>Nephilidae</taxon>
        <taxon>Trichonephila</taxon>
        <taxon>Trichonephila inaurata</taxon>
    </lineage>
</organism>
<protein>
    <submittedName>
        <fullName evidence="1">Uncharacterized protein</fullName>
    </submittedName>
</protein>
<reference evidence="1" key="1">
    <citation type="submission" date="2020-08" db="EMBL/GenBank/DDBJ databases">
        <title>Multicomponent nature underlies the extraordinary mechanical properties of spider dragline silk.</title>
        <authorList>
            <person name="Kono N."/>
            <person name="Nakamura H."/>
            <person name="Mori M."/>
            <person name="Yoshida Y."/>
            <person name="Ohtoshi R."/>
            <person name="Malay A.D."/>
            <person name="Moran D.A.P."/>
            <person name="Tomita M."/>
            <person name="Numata K."/>
            <person name="Arakawa K."/>
        </authorList>
    </citation>
    <scope>NUCLEOTIDE SEQUENCE</scope>
</reference>
<sequence>LTNRKENALNGGRTSTILWDKRMHFNIKNHDTHYRIHLEKELSRERNVFKRFRRYLESKASGHIEHIPRSGIKFKDGKVVTAKSSIASLYPFLEDKDILRVVSRFQNSQLSFNAKYPIILPDKHKLSERIAEQFHVKHLQAGPSLLSNILRPSSKIVKGTNIIQNISHKCIAFHRFNATS</sequence>
<dbReference type="AlphaFoldDB" id="A0A8X6WN18"/>
<dbReference type="PANTHER" id="PTHR47331">
    <property type="entry name" value="PHD-TYPE DOMAIN-CONTAINING PROTEIN"/>
    <property type="match status" value="1"/>
</dbReference>
<keyword evidence="2" id="KW-1185">Reference proteome</keyword>
<dbReference type="Proteomes" id="UP000886998">
    <property type="component" value="Unassembled WGS sequence"/>
</dbReference>
<feature type="non-terminal residue" evidence="1">
    <location>
        <position position="1"/>
    </location>
</feature>
<dbReference type="EMBL" id="BMAV01000599">
    <property type="protein sequence ID" value="GFY38000.1"/>
    <property type="molecule type" value="Genomic_DNA"/>
</dbReference>